<proteinExistence type="predicted"/>
<organism evidence="2 3">
    <name type="scientific">Trifolium pratense</name>
    <name type="common">Red clover</name>
    <dbReference type="NCBI Taxonomy" id="57577"/>
    <lineage>
        <taxon>Eukaryota</taxon>
        <taxon>Viridiplantae</taxon>
        <taxon>Streptophyta</taxon>
        <taxon>Embryophyta</taxon>
        <taxon>Tracheophyta</taxon>
        <taxon>Spermatophyta</taxon>
        <taxon>Magnoliopsida</taxon>
        <taxon>eudicotyledons</taxon>
        <taxon>Gunneridae</taxon>
        <taxon>Pentapetalae</taxon>
        <taxon>rosids</taxon>
        <taxon>fabids</taxon>
        <taxon>Fabales</taxon>
        <taxon>Fabaceae</taxon>
        <taxon>Papilionoideae</taxon>
        <taxon>50 kb inversion clade</taxon>
        <taxon>NPAAA clade</taxon>
        <taxon>Hologalegina</taxon>
        <taxon>IRL clade</taxon>
        <taxon>Trifolieae</taxon>
        <taxon>Trifolium</taxon>
    </lineage>
</organism>
<accession>A0A2K3LZE8</accession>
<feature type="region of interest" description="Disordered" evidence="1">
    <location>
        <begin position="20"/>
        <end position="40"/>
    </location>
</feature>
<sequence>MKDRFDSNRASVEIAESTFEDKKMEASEKLREAPKKLEEI</sequence>
<evidence type="ECO:0000313" key="3">
    <source>
        <dbReference type="Proteomes" id="UP000236291"/>
    </source>
</evidence>
<evidence type="ECO:0000256" key="1">
    <source>
        <dbReference type="SAM" id="MobiDB-lite"/>
    </source>
</evidence>
<feature type="non-terminal residue" evidence="2">
    <location>
        <position position="40"/>
    </location>
</feature>
<evidence type="ECO:0000313" key="2">
    <source>
        <dbReference type="EMBL" id="PNX83909.1"/>
    </source>
</evidence>
<dbReference type="EMBL" id="ASHM01045163">
    <property type="protein sequence ID" value="PNX83909.1"/>
    <property type="molecule type" value="Genomic_DNA"/>
</dbReference>
<name>A0A2K3LZE8_TRIPR</name>
<reference evidence="2 3" key="1">
    <citation type="journal article" date="2014" name="Am. J. Bot.">
        <title>Genome assembly and annotation for red clover (Trifolium pratense; Fabaceae).</title>
        <authorList>
            <person name="Istvanek J."/>
            <person name="Jaros M."/>
            <person name="Krenek A."/>
            <person name="Repkova J."/>
        </authorList>
    </citation>
    <scope>NUCLEOTIDE SEQUENCE [LARGE SCALE GENOMIC DNA]</scope>
    <source>
        <strain evidence="3">cv. Tatra</strain>
        <tissue evidence="2">Young leaves</tissue>
    </source>
</reference>
<gene>
    <name evidence="2" type="ORF">L195_g039959</name>
</gene>
<comment type="caution">
    <text evidence="2">The sequence shown here is derived from an EMBL/GenBank/DDBJ whole genome shotgun (WGS) entry which is preliminary data.</text>
</comment>
<dbReference type="Proteomes" id="UP000236291">
    <property type="component" value="Unassembled WGS sequence"/>
</dbReference>
<dbReference type="AlphaFoldDB" id="A0A2K3LZE8"/>
<protein>
    <submittedName>
        <fullName evidence="2">Uncharacterized protein</fullName>
    </submittedName>
</protein>
<reference evidence="2 3" key="2">
    <citation type="journal article" date="2017" name="Front. Plant Sci.">
        <title>Gene Classification and Mining of Molecular Markers Useful in Red Clover (Trifolium pratense) Breeding.</title>
        <authorList>
            <person name="Istvanek J."/>
            <person name="Dluhosova J."/>
            <person name="Dluhos P."/>
            <person name="Patkova L."/>
            <person name="Nedelnik J."/>
            <person name="Repkova J."/>
        </authorList>
    </citation>
    <scope>NUCLEOTIDE SEQUENCE [LARGE SCALE GENOMIC DNA]</scope>
    <source>
        <strain evidence="3">cv. Tatra</strain>
        <tissue evidence="2">Young leaves</tissue>
    </source>
</reference>